<proteinExistence type="predicted"/>
<reference evidence="2 3" key="1">
    <citation type="submission" date="2015-03" db="EMBL/GenBank/DDBJ databases">
        <title>Genome assembly of Sandaracinus amylolyticus DSM 53668.</title>
        <authorList>
            <person name="Sharma G."/>
            <person name="Subramanian S."/>
        </authorList>
    </citation>
    <scope>NUCLEOTIDE SEQUENCE [LARGE SCALE GENOMIC DNA]</scope>
    <source>
        <strain evidence="2 3">DSM 53668</strain>
    </source>
</reference>
<dbReference type="KEGG" id="samy:DB32_004037"/>
<gene>
    <name evidence="2" type="ORF">DB32_004037</name>
</gene>
<dbReference type="STRING" id="927083.DB32_004037"/>
<feature type="region of interest" description="Disordered" evidence="1">
    <location>
        <begin position="1"/>
        <end position="54"/>
    </location>
</feature>
<sequence>MGDVEHGVLRTRGGVARGPSPESAASGTAGLGKLAKTLRFPAPGQTSGQGGARW</sequence>
<dbReference type="EMBL" id="CP011125">
    <property type="protein sequence ID" value="AKF06888.1"/>
    <property type="molecule type" value="Genomic_DNA"/>
</dbReference>
<protein>
    <submittedName>
        <fullName evidence="2">Uncharacterized protein</fullName>
    </submittedName>
</protein>
<evidence type="ECO:0000313" key="2">
    <source>
        <dbReference type="EMBL" id="AKF06888.1"/>
    </source>
</evidence>
<organism evidence="2 3">
    <name type="scientific">Sandaracinus amylolyticus</name>
    <dbReference type="NCBI Taxonomy" id="927083"/>
    <lineage>
        <taxon>Bacteria</taxon>
        <taxon>Pseudomonadati</taxon>
        <taxon>Myxococcota</taxon>
        <taxon>Polyangia</taxon>
        <taxon>Polyangiales</taxon>
        <taxon>Sandaracinaceae</taxon>
        <taxon>Sandaracinus</taxon>
    </lineage>
</organism>
<evidence type="ECO:0000256" key="1">
    <source>
        <dbReference type="SAM" id="MobiDB-lite"/>
    </source>
</evidence>
<dbReference type="AlphaFoldDB" id="A0A0F6YJ31"/>
<dbReference type="Proteomes" id="UP000034883">
    <property type="component" value="Chromosome"/>
</dbReference>
<name>A0A0F6YJ31_9BACT</name>
<keyword evidence="3" id="KW-1185">Reference proteome</keyword>
<accession>A0A0F6YJ31</accession>
<evidence type="ECO:0000313" key="3">
    <source>
        <dbReference type="Proteomes" id="UP000034883"/>
    </source>
</evidence>